<evidence type="ECO:0000313" key="2">
    <source>
        <dbReference type="EMBL" id="KAF2709825.1"/>
    </source>
</evidence>
<gene>
    <name evidence="2" type="ORF">K504DRAFT_432796</name>
</gene>
<organism evidence="2 3">
    <name type="scientific">Pleomassaria siparia CBS 279.74</name>
    <dbReference type="NCBI Taxonomy" id="1314801"/>
    <lineage>
        <taxon>Eukaryota</taxon>
        <taxon>Fungi</taxon>
        <taxon>Dikarya</taxon>
        <taxon>Ascomycota</taxon>
        <taxon>Pezizomycotina</taxon>
        <taxon>Dothideomycetes</taxon>
        <taxon>Pleosporomycetidae</taxon>
        <taxon>Pleosporales</taxon>
        <taxon>Pleomassariaceae</taxon>
        <taxon>Pleomassaria</taxon>
    </lineage>
</organism>
<sequence>MSDYTLSPRHANHLPDELLLQILDFIPKSPANQSTVATFALVSRQWYNVSIPRLYKAPFLYGGSYELFIRTVCPSVLAHIKRSELAGHVKVLDLSHIVHQGNKSTTARLLGRTKTSLEVFIAPQASFAINCWAALSKCSKLLRLDLSLVSECISYQSLNQTVKQLSSLTALMMPRCSAYEGTLALNNIQWPPRLRHLQLSGSIHGKLIWDFLRQPDTFPPTMSSLNISHCPGLDHREIRSLLKVLAGSITNVELHNLPAVKQGRLNAILEWLPNLKSLTMSIEYISTGFATPSTPSDASFPTAPTFPSPQIKPLESFTLVTSGMQSVDINRAFTAVDLFALVDERVLGRIRTINIAASTGWMANESAELEALEMVLVNEVDKESWEARRWHYADLKGIESGITYLDWVATPMGARMRARVNVIRNR</sequence>
<dbReference type="SUPFAM" id="SSF52047">
    <property type="entry name" value="RNI-like"/>
    <property type="match status" value="1"/>
</dbReference>
<dbReference type="Gene3D" id="1.20.1280.50">
    <property type="match status" value="1"/>
</dbReference>
<dbReference type="InterPro" id="IPR001810">
    <property type="entry name" value="F-box_dom"/>
</dbReference>
<feature type="domain" description="F-box" evidence="1">
    <location>
        <begin position="12"/>
        <end position="60"/>
    </location>
</feature>
<dbReference type="OrthoDB" id="2125396at2759"/>
<keyword evidence="3" id="KW-1185">Reference proteome</keyword>
<evidence type="ECO:0000313" key="3">
    <source>
        <dbReference type="Proteomes" id="UP000799428"/>
    </source>
</evidence>
<protein>
    <recommendedName>
        <fullName evidence="1">F-box domain-containing protein</fullName>
    </recommendedName>
</protein>
<dbReference type="AlphaFoldDB" id="A0A6G1KBB5"/>
<name>A0A6G1KBB5_9PLEO</name>
<evidence type="ECO:0000259" key="1">
    <source>
        <dbReference type="Pfam" id="PF12937"/>
    </source>
</evidence>
<dbReference type="Pfam" id="PF12937">
    <property type="entry name" value="F-box-like"/>
    <property type="match status" value="1"/>
</dbReference>
<dbReference type="SUPFAM" id="SSF81383">
    <property type="entry name" value="F-box domain"/>
    <property type="match status" value="1"/>
</dbReference>
<reference evidence="2" key="1">
    <citation type="journal article" date="2020" name="Stud. Mycol.">
        <title>101 Dothideomycetes genomes: a test case for predicting lifestyles and emergence of pathogens.</title>
        <authorList>
            <person name="Haridas S."/>
            <person name="Albert R."/>
            <person name="Binder M."/>
            <person name="Bloem J."/>
            <person name="Labutti K."/>
            <person name="Salamov A."/>
            <person name="Andreopoulos B."/>
            <person name="Baker S."/>
            <person name="Barry K."/>
            <person name="Bills G."/>
            <person name="Bluhm B."/>
            <person name="Cannon C."/>
            <person name="Castanera R."/>
            <person name="Culley D."/>
            <person name="Daum C."/>
            <person name="Ezra D."/>
            <person name="Gonzalez J."/>
            <person name="Henrissat B."/>
            <person name="Kuo A."/>
            <person name="Liang C."/>
            <person name="Lipzen A."/>
            <person name="Lutzoni F."/>
            <person name="Magnuson J."/>
            <person name="Mondo S."/>
            <person name="Nolan M."/>
            <person name="Ohm R."/>
            <person name="Pangilinan J."/>
            <person name="Park H.-J."/>
            <person name="Ramirez L."/>
            <person name="Alfaro M."/>
            <person name="Sun H."/>
            <person name="Tritt A."/>
            <person name="Yoshinaga Y."/>
            <person name="Zwiers L.-H."/>
            <person name="Turgeon B."/>
            <person name="Goodwin S."/>
            <person name="Spatafora J."/>
            <person name="Crous P."/>
            <person name="Grigoriev I."/>
        </authorList>
    </citation>
    <scope>NUCLEOTIDE SEQUENCE</scope>
    <source>
        <strain evidence="2">CBS 279.74</strain>
    </source>
</reference>
<dbReference type="InterPro" id="IPR036047">
    <property type="entry name" value="F-box-like_dom_sf"/>
</dbReference>
<proteinExistence type="predicted"/>
<accession>A0A6G1KBB5</accession>
<dbReference type="InterPro" id="IPR032675">
    <property type="entry name" value="LRR_dom_sf"/>
</dbReference>
<dbReference type="Gene3D" id="3.80.10.10">
    <property type="entry name" value="Ribonuclease Inhibitor"/>
    <property type="match status" value="1"/>
</dbReference>
<dbReference type="Proteomes" id="UP000799428">
    <property type="component" value="Unassembled WGS sequence"/>
</dbReference>
<dbReference type="EMBL" id="MU005770">
    <property type="protein sequence ID" value="KAF2709825.1"/>
    <property type="molecule type" value="Genomic_DNA"/>
</dbReference>